<evidence type="ECO:0000313" key="12">
    <source>
        <dbReference type="EMBL" id="NNH69127.1"/>
    </source>
</evidence>
<dbReference type="GO" id="GO:0046872">
    <property type="term" value="F:metal ion binding"/>
    <property type="evidence" value="ECO:0007669"/>
    <property type="project" value="UniProtKB-KW"/>
</dbReference>
<dbReference type="EC" id="3.5.4.25" evidence="3"/>
<organism evidence="12 13">
    <name type="scientific">Nocardia uniformis</name>
    <dbReference type="NCBI Taxonomy" id="53432"/>
    <lineage>
        <taxon>Bacteria</taxon>
        <taxon>Bacillati</taxon>
        <taxon>Actinomycetota</taxon>
        <taxon>Actinomycetes</taxon>
        <taxon>Mycobacteriales</taxon>
        <taxon>Nocardiaceae</taxon>
        <taxon>Nocardia</taxon>
    </lineage>
</organism>
<dbReference type="GO" id="GO:0008686">
    <property type="term" value="F:3,4-dihydroxy-2-butanone-4-phosphate synthase activity"/>
    <property type="evidence" value="ECO:0007669"/>
    <property type="project" value="TreeGrafter"/>
</dbReference>
<evidence type="ECO:0000256" key="3">
    <source>
        <dbReference type="ARBA" id="ARBA00012762"/>
    </source>
</evidence>
<dbReference type="InterPro" id="IPR032677">
    <property type="entry name" value="GTP_cyclohydro_II"/>
</dbReference>
<dbReference type="InterPro" id="IPR000926">
    <property type="entry name" value="RibA"/>
</dbReference>
<comment type="cofactor">
    <cofactor evidence="1">
        <name>Zn(2+)</name>
        <dbReference type="ChEBI" id="CHEBI:29105"/>
    </cofactor>
</comment>
<reference evidence="12 13" key="1">
    <citation type="submission" date="2020-05" db="EMBL/GenBank/DDBJ databases">
        <title>MicrobeNet Type strains.</title>
        <authorList>
            <person name="Nicholson A.C."/>
        </authorList>
    </citation>
    <scope>NUCLEOTIDE SEQUENCE [LARGE SCALE GENOMIC DNA]</scope>
    <source>
        <strain evidence="12 13">JCM 3224</strain>
    </source>
</reference>
<dbReference type="PANTHER" id="PTHR21327">
    <property type="entry name" value="GTP CYCLOHYDROLASE II-RELATED"/>
    <property type="match status" value="1"/>
</dbReference>
<dbReference type="RefSeq" id="WP_169815172.1">
    <property type="nucleotide sequence ID" value="NZ_JABELX010000001.1"/>
</dbReference>
<evidence type="ECO:0000256" key="2">
    <source>
        <dbReference type="ARBA" id="ARBA00004853"/>
    </source>
</evidence>
<comment type="pathway">
    <text evidence="2">Cofactor biosynthesis; riboflavin biosynthesis; 5-amino-6-(D-ribitylamino)uracil from GTP: step 1/4.</text>
</comment>
<dbReference type="SUPFAM" id="SSF142695">
    <property type="entry name" value="RibA-like"/>
    <property type="match status" value="1"/>
</dbReference>
<dbReference type="PANTHER" id="PTHR21327:SF18">
    <property type="entry name" value="3,4-DIHYDROXY-2-BUTANONE 4-PHOSPHATE SYNTHASE"/>
    <property type="match status" value="1"/>
</dbReference>
<evidence type="ECO:0000259" key="11">
    <source>
        <dbReference type="Pfam" id="PF00925"/>
    </source>
</evidence>
<keyword evidence="4" id="KW-0686">Riboflavin biosynthesis</keyword>
<dbReference type="GO" id="GO:0003935">
    <property type="term" value="F:GTP cyclohydrolase II activity"/>
    <property type="evidence" value="ECO:0007669"/>
    <property type="project" value="UniProtKB-EC"/>
</dbReference>
<evidence type="ECO:0000256" key="10">
    <source>
        <dbReference type="ARBA" id="ARBA00049295"/>
    </source>
</evidence>
<dbReference type="EMBL" id="JABELX010000001">
    <property type="protein sequence ID" value="NNH69127.1"/>
    <property type="molecule type" value="Genomic_DNA"/>
</dbReference>
<accession>A0A849BZQ6</accession>
<keyword evidence="13" id="KW-1185">Reference proteome</keyword>
<evidence type="ECO:0000256" key="5">
    <source>
        <dbReference type="ARBA" id="ARBA00022723"/>
    </source>
</evidence>
<evidence type="ECO:0000256" key="9">
    <source>
        <dbReference type="ARBA" id="ARBA00023134"/>
    </source>
</evidence>
<dbReference type="GO" id="GO:0005829">
    <property type="term" value="C:cytosol"/>
    <property type="evidence" value="ECO:0007669"/>
    <property type="project" value="TreeGrafter"/>
</dbReference>
<keyword evidence="8" id="KW-0862">Zinc</keyword>
<comment type="catalytic activity">
    <reaction evidence="10">
        <text>GTP + 4 H2O = 2,5-diamino-6-hydroxy-4-(5-phosphoribosylamino)-pyrimidine + formate + 2 phosphate + 3 H(+)</text>
        <dbReference type="Rhea" id="RHEA:23704"/>
        <dbReference type="ChEBI" id="CHEBI:15377"/>
        <dbReference type="ChEBI" id="CHEBI:15378"/>
        <dbReference type="ChEBI" id="CHEBI:15740"/>
        <dbReference type="ChEBI" id="CHEBI:37565"/>
        <dbReference type="ChEBI" id="CHEBI:43474"/>
        <dbReference type="ChEBI" id="CHEBI:58614"/>
        <dbReference type="EC" id="3.5.4.25"/>
    </reaction>
</comment>
<dbReference type="GO" id="GO:0005525">
    <property type="term" value="F:GTP binding"/>
    <property type="evidence" value="ECO:0007669"/>
    <property type="project" value="UniProtKB-KW"/>
</dbReference>
<evidence type="ECO:0000256" key="8">
    <source>
        <dbReference type="ARBA" id="ARBA00022833"/>
    </source>
</evidence>
<keyword evidence="7 12" id="KW-0378">Hydrolase</keyword>
<dbReference type="InterPro" id="IPR036144">
    <property type="entry name" value="RibA-like_sf"/>
</dbReference>
<dbReference type="Proteomes" id="UP000586827">
    <property type="component" value="Unassembled WGS sequence"/>
</dbReference>
<evidence type="ECO:0000256" key="4">
    <source>
        <dbReference type="ARBA" id="ARBA00022619"/>
    </source>
</evidence>
<evidence type="ECO:0000256" key="7">
    <source>
        <dbReference type="ARBA" id="ARBA00022801"/>
    </source>
</evidence>
<keyword evidence="5" id="KW-0479">Metal-binding</keyword>
<dbReference type="UniPathway" id="UPA00275"/>
<dbReference type="AlphaFoldDB" id="A0A849BZQ6"/>
<comment type="caution">
    <text evidence="12">The sequence shown here is derived from an EMBL/GenBank/DDBJ whole genome shotgun (WGS) entry which is preliminary data.</text>
</comment>
<gene>
    <name evidence="12" type="ORF">HLB23_04445</name>
</gene>
<dbReference type="Gene3D" id="3.40.50.10990">
    <property type="entry name" value="GTP cyclohydrolase II"/>
    <property type="match status" value="1"/>
</dbReference>
<name>A0A849BZQ6_9NOCA</name>
<dbReference type="GO" id="GO:0009231">
    <property type="term" value="P:riboflavin biosynthetic process"/>
    <property type="evidence" value="ECO:0007669"/>
    <property type="project" value="UniProtKB-UniPathway"/>
</dbReference>
<proteinExistence type="predicted"/>
<dbReference type="Pfam" id="PF00925">
    <property type="entry name" value="GTP_cyclohydro2"/>
    <property type="match status" value="1"/>
</dbReference>
<evidence type="ECO:0000313" key="13">
    <source>
        <dbReference type="Proteomes" id="UP000586827"/>
    </source>
</evidence>
<dbReference type="CDD" id="cd00641">
    <property type="entry name" value="GTP_cyclohydro2"/>
    <property type="match status" value="1"/>
</dbReference>
<sequence length="312" mass="34142">MLAADDSSEPTEVVHQFTRKGRTLAVRVRYIPGVSDRGHLFVFGDARDGCLVRIHSQCLYGEAMGSDSCDCGPELELALDLIYRERAGVLIYLEQEGRGSGLMAKAQGYAYSQANRTDTFESYERLGLAPDSRDYGGAIDALCALGFLRSVKLLTNNPRKVIALRDAGFDVSRVRLYTKPKGPAAAAYLDAKRRQRGDIRHGLLSPHAWWWLTAAKWSLRLAGGSAVALSVWSMVQHWQLNAQAMAAALAFALSVAVTRLRWRAGPARPLSPWLAATWDRWRPGFAHVGAAPLDSNPGEVLGHRGVARDTAA</sequence>
<evidence type="ECO:0000256" key="1">
    <source>
        <dbReference type="ARBA" id="ARBA00001947"/>
    </source>
</evidence>
<keyword evidence="9" id="KW-0342">GTP-binding</keyword>
<keyword evidence="6" id="KW-0547">Nucleotide-binding</keyword>
<evidence type="ECO:0000256" key="6">
    <source>
        <dbReference type="ARBA" id="ARBA00022741"/>
    </source>
</evidence>
<feature type="domain" description="GTP cyclohydrolase II" evidence="11">
    <location>
        <begin position="40"/>
        <end position="172"/>
    </location>
</feature>
<protein>
    <recommendedName>
        <fullName evidence="3">GTP cyclohydrolase II</fullName>
        <ecNumber evidence="3">3.5.4.25</ecNumber>
    </recommendedName>
</protein>